<dbReference type="Pfam" id="PF00313">
    <property type="entry name" value="CSD"/>
    <property type="match status" value="1"/>
</dbReference>
<dbReference type="PROSITE" id="PS51857">
    <property type="entry name" value="CSD_2"/>
    <property type="match status" value="1"/>
</dbReference>
<accession>A0A813FE80</accession>
<evidence type="ECO:0000256" key="1">
    <source>
        <dbReference type="SAM" id="MobiDB-lite"/>
    </source>
</evidence>
<comment type="caution">
    <text evidence="3">The sequence shown here is derived from an EMBL/GenBank/DDBJ whole genome shotgun (WGS) entry which is preliminary data.</text>
</comment>
<dbReference type="SMART" id="SM00357">
    <property type="entry name" value="CSP"/>
    <property type="match status" value="1"/>
</dbReference>
<evidence type="ECO:0000313" key="3">
    <source>
        <dbReference type="EMBL" id="CAE8608825.1"/>
    </source>
</evidence>
<keyword evidence="4" id="KW-1185">Reference proteome</keyword>
<dbReference type="Gene3D" id="2.40.50.140">
    <property type="entry name" value="Nucleic acid-binding proteins"/>
    <property type="match status" value="1"/>
</dbReference>
<proteinExistence type="predicted"/>
<evidence type="ECO:0000259" key="2">
    <source>
        <dbReference type="PROSITE" id="PS51857"/>
    </source>
</evidence>
<dbReference type="SUPFAM" id="SSF50249">
    <property type="entry name" value="Nucleic acid-binding proteins"/>
    <property type="match status" value="1"/>
</dbReference>
<dbReference type="EMBL" id="CAJNNV010024029">
    <property type="protein sequence ID" value="CAE8608825.1"/>
    <property type="molecule type" value="Genomic_DNA"/>
</dbReference>
<feature type="non-terminal residue" evidence="3">
    <location>
        <position position="1"/>
    </location>
</feature>
<gene>
    <name evidence="3" type="ORF">PGLA1383_LOCUS26658</name>
</gene>
<feature type="region of interest" description="Disordered" evidence="1">
    <location>
        <begin position="1"/>
        <end position="88"/>
    </location>
</feature>
<sequence length="165" mass="17473">AFSPQAAPSFPSGKGAPSKGHFEKGFEKGYSSKGGGFEKGYSAPAPQWSPADAGKGKGKDFGKGKDNGFEQSFSSSAGQKRKLEGGDDFKVDKDKELGSFSGFIKSFNSNKGYGFIACEDLQAMGYKNDVFLHHAQLGSHEVGGTVQFTAFLNGKNQPQAKDLQA</sequence>
<dbReference type="AlphaFoldDB" id="A0A813FE80"/>
<dbReference type="GO" id="GO:0003676">
    <property type="term" value="F:nucleic acid binding"/>
    <property type="evidence" value="ECO:0007669"/>
    <property type="project" value="InterPro"/>
</dbReference>
<name>A0A813FE80_POLGL</name>
<feature type="domain" description="CSD" evidence="2">
    <location>
        <begin position="99"/>
        <end position="165"/>
    </location>
</feature>
<reference evidence="3" key="1">
    <citation type="submission" date="2021-02" db="EMBL/GenBank/DDBJ databases">
        <authorList>
            <person name="Dougan E. K."/>
            <person name="Rhodes N."/>
            <person name="Thang M."/>
            <person name="Chan C."/>
        </authorList>
    </citation>
    <scope>NUCLEOTIDE SEQUENCE</scope>
</reference>
<dbReference type="InterPro" id="IPR011129">
    <property type="entry name" value="CSD"/>
</dbReference>
<dbReference type="InterPro" id="IPR002059">
    <property type="entry name" value="CSP_DNA-bd"/>
</dbReference>
<feature type="compositionally biased region" description="Basic and acidic residues" evidence="1">
    <location>
        <begin position="54"/>
        <end position="68"/>
    </location>
</feature>
<dbReference type="Proteomes" id="UP000654075">
    <property type="component" value="Unassembled WGS sequence"/>
</dbReference>
<dbReference type="InterPro" id="IPR012340">
    <property type="entry name" value="NA-bd_OB-fold"/>
</dbReference>
<evidence type="ECO:0000313" key="4">
    <source>
        <dbReference type="Proteomes" id="UP000654075"/>
    </source>
</evidence>
<protein>
    <recommendedName>
        <fullName evidence="2">CSD domain-containing protein</fullName>
    </recommendedName>
</protein>
<organism evidence="3 4">
    <name type="scientific">Polarella glacialis</name>
    <name type="common">Dinoflagellate</name>
    <dbReference type="NCBI Taxonomy" id="89957"/>
    <lineage>
        <taxon>Eukaryota</taxon>
        <taxon>Sar</taxon>
        <taxon>Alveolata</taxon>
        <taxon>Dinophyceae</taxon>
        <taxon>Suessiales</taxon>
        <taxon>Suessiaceae</taxon>
        <taxon>Polarella</taxon>
    </lineage>
</organism>